<dbReference type="InterPro" id="IPR037035">
    <property type="entry name" value="GK-like_C_sf"/>
</dbReference>
<evidence type="ECO:0000313" key="3">
    <source>
        <dbReference type="EMBL" id="BDT77940.1"/>
    </source>
</evidence>
<dbReference type="Gene3D" id="3.40.1480.10">
    <property type="entry name" value="MOFRL domain"/>
    <property type="match status" value="1"/>
</dbReference>
<protein>
    <submittedName>
        <fullName evidence="3">Hydroxypyruvate reductase</fullName>
    </submittedName>
</protein>
<dbReference type="PANTHER" id="PTHR12227:SF0">
    <property type="entry name" value="GLYCERATE KINASE"/>
    <property type="match status" value="1"/>
</dbReference>
<dbReference type="InterPro" id="IPR039760">
    <property type="entry name" value="MOFRL_protein"/>
</dbReference>
<dbReference type="EMBL" id="AP026973">
    <property type="protein sequence ID" value="BDT77940.1"/>
    <property type="molecule type" value="Genomic_DNA"/>
</dbReference>
<gene>
    <name evidence="3" type="ORF">PKF023_17430</name>
</gene>
<dbReference type="Proteomes" id="UP001211097">
    <property type="component" value="Chromosome"/>
</dbReference>
<accession>A0A9C7FB43</accession>
<dbReference type="GO" id="GO:0008887">
    <property type="term" value="F:glycerate kinase activity"/>
    <property type="evidence" value="ECO:0007669"/>
    <property type="project" value="InterPro"/>
</dbReference>
<organism evidence="3">
    <name type="scientific">Polynucleobacter yangtzensis</name>
    <dbReference type="NCBI Taxonomy" id="1743159"/>
    <lineage>
        <taxon>Bacteria</taxon>
        <taxon>Pseudomonadati</taxon>
        <taxon>Pseudomonadota</taxon>
        <taxon>Betaproteobacteria</taxon>
        <taxon>Burkholderiales</taxon>
        <taxon>Burkholderiaceae</taxon>
        <taxon>Polynucleobacter</taxon>
    </lineage>
</organism>
<dbReference type="SUPFAM" id="SSF82544">
    <property type="entry name" value="GckA/TtuD-like"/>
    <property type="match status" value="1"/>
</dbReference>
<name>A0A9C7FB43_9BURK</name>
<proteinExistence type="predicted"/>
<dbReference type="Gene3D" id="3.40.50.10180">
    <property type="entry name" value="Glycerate kinase, MOFRL-like N-terminal domain"/>
    <property type="match status" value="1"/>
</dbReference>
<dbReference type="AlphaFoldDB" id="A0A9C7FB43"/>
<evidence type="ECO:0000259" key="1">
    <source>
        <dbReference type="Pfam" id="PF05161"/>
    </source>
</evidence>
<dbReference type="RefSeq" id="WP_281742404.1">
    <property type="nucleotide sequence ID" value="NZ_AP026973.1"/>
</dbReference>
<dbReference type="Pfam" id="PF13660">
    <property type="entry name" value="DUF4147"/>
    <property type="match status" value="1"/>
</dbReference>
<evidence type="ECO:0000259" key="2">
    <source>
        <dbReference type="Pfam" id="PF13660"/>
    </source>
</evidence>
<dbReference type="InterPro" id="IPR038614">
    <property type="entry name" value="GK_N_sf"/>
</dbReference>
<dbReference type="InterPro" id="IPR025286">
    <property type="entry name" value="MOFRL_assoc_dom"/>
</dbReference>
<reference evidence="3" key="1">
    <citation type="submission" date="2022-11" db="EMBL/GenBank/DDBJ databases">
        <title>Complete Genome Sequences of three Polynucleobacter sp. Subcluster PnecC Strains KF022, KF023, and KF032 Isolated from a Shallow Eutrophic Lake in Japan.</title>
        <authorList>
            <person name="Ogata Y."/>
            <person name="Watanabe K."/>
            <person name="Takemine S."/>
            <person name="Shindo C."/>
            <person name="Kurokawa R."/>
            <person name="Suda W."/>
        </authorList>
    </citation>
    <scope>NUCLEOTIDE SEQUENCE</scope>
    <source>
        <strain evidence="3">KF023</strain>
    </source>
</reference>
<dbReference type="InterPro" id="IPR007835">
    <property type="entry name" value="MOFRL"/>
</dbReference>
<feature type="domain" description="MOFRL-associated" evidence="2">
    <location>
        <begin position="18"/>
        <end position="254"/>
    </location>
</feature>
<dbReference type="GO" id="GO:0005737">
    <property type="term" value="C:cytoplasm"/>
    <property type="evidence" value="ECO:0007669"/>
    <property type="project" value="TreeGrafter"/>
</dbReference>
<dbReference type="KEGG" id="pyt:PKF023_17430"/>
<dbReference type="PANTHER" id="PTHR12227">
    <property type="entry name" value="GLYCERATE KINASE"/>
    <property type="match status" value="1"/>
</dbReference>
<dbReference type="Pfam" id="PF05161">
    <property type="entry name" value="MOFRL"/>
    <property type="match status" value="1"/>
</dbReference>
<sequence>MTKSVSPSSAANSTEAILKNAFAAAVAVADPQVIVPQYLAQIFPKGQEPKGRCLVVGAGKASASMASAFEAYAKANWPQAKLEGAVLTRYGHNSPTSHIKIVEAGHPVPDQAGMDGAKEVLALTKQLEQGDVLIALVSGGGSSLLTLPQEGISIDDMRKTTEALLRSGAPIEEMNVVRKHLSAILGGNLARVAIARGARVEALLISDVTGDSPADIASGPCAADYSTYLDALNILQKYDLDASTIPASVLDHLKRGLAREIPETLKDIDLVDSQVSNHVIATAYKSLEAAAEYVRHQGYEPIILGDTITGEAQEVGLEQAALVRDYVAKGFDKPLALISGGECTVTIPAGVKGRGGRCSEYLLSLFAASNDLPQLAALAADTDGIDGSEKNAGAWFDGSVRQASQTAELTPEKFLLAHDCYGFFAEMDALVETGPTLTNVNDFRIILLNK</sequence>
<feature type="domain" description="MOFRL" evidence="1">
    <location>
        <begin position="336"/>
        <end position="442"/>
    </location>
</feature>